<evidence type="ECO:0000313" key="15">
    <source>
        <dbReference type="Proteomes" id="UP001477672"/>
    </source>
</evidence>
<evidence type="ECO:0000256" key="9">
    <source>
        <dbReference type="ARBA" id="ARBA00022989"/>
    </source>
</evidence>
<dbReference type="InterPro" id="IPR048279">
    <property type="entry name" value="MdtK-like"/>
</dbReference>
<keyword evidence="6" id="KW-0050">Antiport</keyword>
<dbReference type="PIRSF" id="PIRSF006603">
    <property type="entry name" value="DinF"/>
    <property type="match status" value="1"/>
</dbReference>
<dbReference type="Proteomes" id="UP001477672">
    <property type="component" value="Unassembled WGS sequence"/>
</dbReference>
<keyword evidence="7" id="KW-1003">Cell membrane</keyword>
<evidence type="ECO:0000256" key="12">
    <source>
        <dbReference type="ARBA" id="ARBA00031636"/>
    </source>
</evidence>
<sequence length="454" mass="48220">MRNVNLLEGPILPALTRLALPIMGTSLIQMAYNLTDMLWIGRVSAEAVAAVGAAGMYLWVANGLVSIPRIGGQVKAAHALGAQNIPEAAGLARAAFHMCALLVALCTAAYIAFNGPLIAFFKLNGAQTIADARTYLVIVAVGLVFAFFSQIFTGLFTALGNSVAMFKATVVGLVFNIVLDPVLIFGVGPFPRMEVAGAALATVLAQAVVLVMFVLMAARDQRLFPHLKLFSKSRRSDWADIARIGLPVAVQNLFFSSLSMIIARLVAGWGDAAVAVQKVGSQVESITWMTADGFSTALNAFVAQNYGAGKYDRIKQGYRRAVGIIGGWGLFTTAVLMAFPAFLFGLFIPDPQLAPMGVSYLRILGVSQMFMCIEGVSAAAFQGIGRPIPSSVCGILGNAARIPMAMALSATALALDGIWWSISISSIAKGVVVTALLFWVLHRDRRFSAVRKNL</sequence>
<keyword evidence="15" id="KW-1185">Reference proteome</keyword>
<dbReference type="RefSeq" id="WP_349215804.1">
    <property type="nucleotide sequence ID" value="NZ_JBBMFA010000085.1"/>
</dbReference>
<evidence type="ECO:0000256" key="5">
    <source>
        <dbReference type="ARBA" id="ARBA00022448"/>
    </source>
</evidence>
<comment type="subcellular location">
    <subcellularLocation>
        <location evidence="2">Cell membrane</location>
        <topology evidence="2">Multi-pass membrane protein</topology>
    </subcellularLocation>
</comment>
<dbReference type="PANTHER" id="PTHR43298:SF2">
    <property type="entry name" value="FMN_FAD EXPORTER YEEO-RELATED"/>
    <property type="match status" value="1"/>
</dbReference>
<feature type="transmembrane region" description="Helical" evidence="13">
    <location>
        <begin position="393"/>
        <end position="412"/>
    </location>
</feature>
<comment type="similarity">
    <text evidence="3">Belongs to the multi antimicrobial extrusion (MATE) (TC 2.A.66.1) family.</text>
</comment>
<feature type="transmembrane region" description="Helical" evidence="13">
    <location>
        <begin position="418"/>
        <end position="441"/>
    </location>
</feature>
<dbReference type="InterPro" id="IPR002528">
    <property type="entry name" value="MATE_fam"/>
</dbReference>
<evidence type="ECO:0000256" key="8">
    <source>
        <dbReference type="ARBA" id="ARBA00022692"/>
    </source>
</evidence>
<comment type="caution">
    <text evidence="14">The sequence shown here is derived from an EMBL/GenBank/DDBJ whole genome shotgun (WGS) entry which is preliminary data.</text>
</comment>
<comment type="function">
    <text evidence="1">Multidrug efflux pump.</text>
</comment>
<keyword evidence="10" id="KW-0406">Ion transport</keyword>
<evidence type="ECO:0000256" key="13">
    <source>
        <dbReference type="SAM" id="Phobius"/>
    </source>
</evidence>
<evidence type="ECO:0000256" key="6">
    <source>
        <dbReference type="ARBA" id="ARBA00022449"/>
    </source>
</evidence>
<feature type="transmembrane region" description="Helical" evidence="13">
    <location>
        <begin position="12"/>
        <end position="32"/>
    </location>
</feature>
<dbReference type="InterPro" id="IPR050222">
    <property type="entry name" value="MATE_MdtK"/>
</dbReference>
<protein>
    <recommendedName>
        <fullName evidence="4">Probable multidrug resistance protein NorM</fullName>
    </recommendedName>
    <alternativeName>
        <fullName evidence="12">Multidrug-efflux transporter</fullName>
    </alternativeName>
</protein>
<gene>
    <name evidence="14" type="ORF">WMO24_07715</name>
</gene>
<keyword evidence="8 13" id="KW-0812">Transmembrane</keyword>
<feature type="transmembrane region" description="Helical" evidence="13">
    <location>
        <begin position="133"/>
        <end position="156"/>
    </location>
</feature>
<organism evidence="14 15">
    <name type="scientific">Ruthenibacterium intestinale</name>
    <dbReference type="NCBI Taxonomy" id="3133163"/>
    <lineage>
        <taxon>Bacteria</taxon>
        <taxon>Bacillati</taxon>
        <taxon>Bacillota</taxon>
        <taxon>Clostridia</taxon>
        <taxon>Eubacteriales</taxon>
        <taxon>Oscillospiraceae</taxon>
        <taxon>Ruthenibacterium</taxon>
    </lineage>
</organism>
<feature type="transmembrane region" description="Helical" evidence="13">
    <location>
        <begin position="196"/>
        <end position="218"/>
    </location>
</feature>
<evidence type="ECO:0000313" key="14">
    <source>
        <dbReference type="EMBL" id="MEQ2520314.1"/>
    </source>
</evidence>
<evidence type="ECO:0000256" key="10">
    <source>
        <dbReference type="ARBA" id="ARBA00023065"/>
    </source>
</evidence>
<dbReference type="EMBL" id="JBBMFA010000085">
    <property type="protein sequence ID" value="MEQ2520314.1"/>
    <property type="molecule type" value="Genomic_DNA"/>
</dbReference>
<keyword evidence="5" id="KW-0813">Transport</keyword>
<dbReference type="NCBIfam" id="TIGR00797">
    <property type="entry name" value="matE"/>
    <property type="match status" value="1"/>
</dbReference>
<feature type="transmembrane region" description="Helical" evidence="13">
    <location>
        <begin position="360"/>
        <end position="381"/>
    </location>
</feature>
<feature type="transmembrane region" description="Helical" evidence="13">
    <location>
        <begin position="38"/>
        <end position="60"/>
    </location>
</feature>
<keyword evidence="9 13" id="KW-1133">Transmembrane helix</keyword>
<proteinExistence type="inferred from homology"/>
<reference evidence="14 15" key="1">
    <citation type="submission" date="2024-03" db="EMBL/GenBank/DDBJ databases">
        <title>Human intestinal bacterial collection.</title>
        <authorList>
            <person name="Pauvert C."/>
            <person name="Hitch T.C.A."/>
            <person name="Clavel T."/>
        </authorList>
    </citation>
    <scope>NUCLEOTIDE SEQUENCE [LARGE SCALE GENOMIC DNA]</scope>
    <source>
        <strain evidence="14 15">CLA-JM-H11</strain>
    </source>
</reference>
<accession>A0ABV1GEQ7</accession>
<evidence type="ECO:0000256" key="4">
    <source>
        <dbReference type="ARBA" id="ARBA00020268"/>
    </source>
</evidence>
<dbReference type="Pfam" id="PF01554">
    <property type="entry name" value="MatE"/>
    <property type="match status" value="2"/>
</dbReference>
<feature type="transmembrane region" description="Helical" evidence="13">
    <location>
        <begin position="168"/>
        <end position="190"/>
    </location>
</feature>
<evidence type="ECO:0000256" key="1">
    <source>
        <dbReference type="ARBA" id="ARBA00003408"/>
    </source>
</evidence>
<evidence type="ECO:0000256" key="7">
    <source>
        <dbReference type="ARBA" id="ARBA00022475"/>
    </source>
</evidence>
<evidence type="ECO:0000256" key="11">
    <source>
        <dbReference type="ARBA" id="ARBA00023136"/>
    </source>
</evidence>
<dbReference type="CDD" id="cd13140">
    <property type="entry name" value="MATE_like_1"/>
    <property type="match status" value="1"/>
</dbReference>
<evidence type="ECO:0000256" key="3">
    <source>
        <dbReference type="ARBA" id="ARBA00010199"/>
    </source>
</evidence>
<keyword evidence="11 13" id="KW-0472">Membrane</keyword>
<feature type="transmembrane region" description="Helical" evidence="13">
    <location>
        <begin position="94"/>
        <end position="113"/>
    </location>
</feature>
<evidence type="ECO:0000256" key="2">
    <source>
        <dbReference type="ARBA" id="ARBA00004651"/>
    </source>
</evidence>
<dbReference type="PANTHER" id="PTHR43298">
    <property type="entry name" value="MULTIDRUG RESISTANCE PROTEIN NORM-RELATED"/>
    <property type="match status" value="1"/>
</dbReference>
<feature type="transmembrane region" description="Helical" evidence="13">
    <location>
        <begin position="321"/>
        <end position="348"/>
    </location>
</feature>
<name>A0ABV1GEQ7_9FIRM</name>